<feature type="non-terminal residue" evidence="1">
    <location>
        <position position="1"/>
    </location>
</feature>
<dbReference type="Proteomes" id="UP000799754">
    <property type="component" value="Unassembled WGS sequence"/>
</dbReference>
<keyword evidence="2" id="KW-1185">Reference proteome</keyword>
<evidence type="ECO:0000313" key="1">
    <source>
        <dbReference type="EMBL" id="KAF2633284.1"/>
    </source>
</evidence>
<name>A0ACB6SIW6_9PLEO</name>
<protein>
    <submittedName>
        <fullName evidence="1">Uncharacterized protein</fullName>
    </submittedName>
</protein>
<reference evidence="1" key="1">
    <citation type="journal article" date="2020" name="Stud. Mycol.">
        <title>101 Dothideomycetes genomes: a test case for predicting lifestyles and emergence of pathogens.</title>
        <authorList>
            <person name="Haridas S."/>
            <person name="Albert R."/>
            <person name="Binder M."/>
            <person name="Bloem J."/>
            <person name="Labutti K."/>
            <person name="Salamov A."/>
            <person name="Andreopoulos B."/>
            <person name="Baker S."/>
            <person name="Barry K."/>
            <person name="Bills G."/>
            <person name="Bluhm B."/>
            <person name="Cannon C."/>
            <person name="Castanera R."/>
            <person name="Culley D."/>
            <person name="Daum C."/>
            <person name="Ezra D."/>
            <person name="Gonzalez J."/>
            <person name="Henrissat B."/>
            <person name="Kuo A."/>
            <person name="Liang C."/>
            <person name="Lipzen A."/>
            <person name="Lutzoni F."/>
            <person name="Magnuson J."/>
            <person name="Mondo S."/>
            <person name="Nolan M."/>
            <person name="Ohm R."/>
            <person name="Pangilinan J."/>
            <person name="Park H.-J."/>
            <person name="Ramirez L."/>
            <person name="Alfaro M."/>
            <person name="Sun H."/>
            <person name="Tritt A."/>
            <person name="Yoshinaga Y."/>
            <person name="Zwiers L.-H."/>
            <person name="Turgeon B."/>
            <person name="Goodwin S."/>
            <person name="Spatafora J."/>
            <person name="Crous P."/>
            <person name="Grigoriev I."/>
        </authorList>
    </citation>
    <scope>NUCLEOTIDE SEQUENCE</scope>
    <source>
        <strain evidence="1">CBS 525.71</strain>
    </source>
</reference>
<evidence type="ECO:0000313" key="2">
    <source>
        <dbReference type="Proteomes" id="UP000799754"/>
    </source>
</evidence>
<sequence length="77" mass="8813">WQRGRAGEAKQMSVMSMEVRREVLGDESEDMLSSMGMVRLARSLRGKYEEAEAMLMQTLAHREKVLGREHPDTLTSM</sequence>
<gene>
    <name evidence="1" type="ORF">BU25DRAFT_328424</name>
</gene>
<proteinExistence type="predicted"/>
<organism evidence="1 2">
    <name type="scientific">Macroventuria anomochaeta</name>
    <dbReference type="NCBI Taxonomy" id="301207"/>
    <lineage>
        <taxon>Eukaryota</taxon>
        <taxon>Fungi</taxon>
        <taxon>Dikarya</taxon>
        <taxon>Ascomycota</taxon>
        <taxon>Pezizomycotina</taxon>
        <taxon>Dothideomycetes</taxon>
        <taxon>Pleosporomycetidae</taxon>
        <taxon>Pleosporales</taxon>
        <taxon>Pleosporineae</taxon>
        <taxon>Didymellaceae</taxon>
        <taxon>Macroventuria</taxon>
    </lineage>
</organism>
<comment type="caution">
    <text evidence="1">The sequence shown here is derived from an EMBL/GenBank/DDBJ whole genome shotgun (WGS) entry which is preliminary data.</text>
</comment>
<accession>A0ACB6SIW6</accession>
<dbReference type="EMBL" id="MU006701">
    <property type="protein sequence ID" value="KAF2633284.1"/>
    <property type="molecule type" value="Genomic_DNA"/>
</dbReference>